<reference evidence="4 5" key="1">
    <citation type="submission" date="2021-02" db="EMBL/GenBank/DDBJ databases">
        <title>De Novo genome assembly of isolated myxobacteria.</title>
        <authorList>
            <person name="Stevens D.C."/>
        </authorList>
    </citation>
    <scope>NUCLEOTIDE SEQUENCE [LARGE SCALE GENOMIC DNA]</scope>
    <source>
        <strain evidence="4 5">SCHIC003</strain>
    </source>
</reference>
<gene>
    <name evidence="4" type="ORF">JY572_26495</name>
</gene>
<dbReference type="InterPro" id="IPR023214">
    <property type="entry name" value="HAD_sf"/>
</dbReference>
<evidence type="ECO:0000256" key="2">
    <source>
        <dbReference type="ARBA" id="ARBA00022801"/>
    </source>
</evidence>
<keyword evidence="1" id="KW-0479">Metal-binding</keyword>
<dbReference type="InterPro" id="IPR036412">
    <property type="entry name" value="HAD-like_sf"/>
</dbReference>
<dbReference type="Proteomes" id="UP000663090">
    <property type="component" value="Chromosome"/>
</dbReference>
<dbReference type="SUPFAM" id="SSF56784">
    <property type="entry name" value="HAD-like"/>
    <property type="match status" value="1"/>
</dbReference>
<accession>A0ABX7MZP4</accession>
<evidence type="ECO:0000313" key="4">
    <source>
        <dbReference type="EMBL" id="QSQ11924.1"/>
    </source>
</evidence>
<dbReference type="PANTHER" id="PTHR43344">
    <property type="entry name" value="PHOSPHOSERINE PHOSPHATASE"/>
    <property type="match status" value="1"/>
</dbReference>
<dbReference type="InterPro" id="IPR050582">
    <property type="entry name" value="HAD-like_SerB"/>
</dbReference>
<keyword evidence="5" id="KW-1185">Reference proteome</keyword>
<sequence>MKMETVEQTLERIAREAEHTPGGILAFDGDGTLWSGDVGDELFMAVTGHDALKEQAQPRLMAMAAAHGLDSEGGTCTLARRLFSAFEAGVVSQRDVCELGAWMLAGWHVDELRDFCRGVVESHGLARRIQGETHRVLDWAHARDIPCYVVSASPLPVVEAAARVLGLPPENVVATTPQESDGVVLSDVVAPIPYGPGKVSCLRARTSRPLYAAFGDNVFDLEMLAASRVPVAVRPKARLLERADSLPPLVQLHPVPSL</sequence>
<dbReference type="EMBL" id="CP071091">
    <property type="protein sequence ID" value="QSQ11924.1"/>
    <property type="molecule type" value="Genomic_DNA"/>
</dbReference>
<dbReference type="Gene3D" id="3.40.50.1000">
    <property type="entry name" value="HAD superfamily/HAD-like"/>
    <property type="match status" value="1"/>
</dbReference>
<proteinExistence type="predicted"/>
<keyword evidence="2" id="KW-0378">Hydrolase</keyword>
<evidence type="ECO:0000256" key="1">
    <source>
        <dbReference type="ARBA" id="ARBA00022723"/>
    </source>
</evidence>
<name>A0ABX7MZP4_9BACT</name>
<evidence type="ECO:0000256" key="3">
    <source>
        <dbReference type="ARBA" id="ARBA00022842"/>
    </source>
</evidence>
<evidence type="ECO:0000313" key="5">
    <source>
        <dbReference type="Proteomes" id="UP000663090"/>
    </source>
</evidence>
<organism evidence="4 5">
    <name type="scientific">Myxococcus landrumensis</name>
    <dbReference type="NCBI Taxonomy" id="2813577"/>
    <lineage>
        <taxon>Bacteria</taxon>
        <taxon>Pseudomonadati</taxon>
        <taxon>Myxococcota</taxon>
        <taxon>Myxococcia</taxon>
        <taxon>Myxococcales</taxon>
        <taxon>Cystobacterineae</taxon>
        <taxon>Myxococcaceae</taxon>
        <taxon>Myxococcus</taxon>
    </lineage>
</organism>
<keyword evidence="3" id="KW-0460">Magnesium</keyword>
<protein>
    <submittedName>
        <fullName evidence="4">Haloacid dehalogenase-like hydrolase</fullName>
    </submittedName>
</protein>
<dbReference type="PANTHER" id="PTHR43344:SF13">
    <property type="entry name" value="PHOSPHATASE RV3661-RELATED"/>
    <property type="match status" value="1"/>
</dbReference>
<dbReference type="Pfam" id="PF12710">
    <property type="entry name" value="HAD"/>
    <property type="match status" value="1"/>
</dbReference>
<dbReference type="RefSeq" id="WP_206713663.1">
    <property type="nucleotide sequence ID" value="NZ_CP071091.1"/>
</dbReference>